<sequence length="103" mass="11406">MMVKIRLNRVLNGRCPVCHFEKLHLVSCQLGQSEAEVDHYKALAERRGEALMGLLRDMHTGTSVQRGSFGPEGIGCGRPCPTCSTARAAIAAKPEEAREKERW</sequence>
<evidence type="ECO:0000313" key="1">
    <source>
        <dbReference type="EMBL" id="KKM81965.1"/>
    </source>
</evidence>
<organism evidence="1">
    <name type="scientific">marine sediment metagenome</name>
    <dbReference type="NCBI Taxonomy" id="412755"/>
    <lineage>
        <taxon>unclassified sequences</taxon>
        <taxon>metagenomes</taxon>
        <taxon>ecological metagenomes</taxon>
    </lineage>
</organism>
<proteinExistence type="predicted"/>
<name>A0A0F9MZE4_9ZZZZ</name>
<dbReference type="AlphaFoldDB" id="A0A0F9MZE4"/>
<gene>
    <name evidence="1" type="ORF">LCGC14_1324320</name>
</gene>
<reference evidence="1" key="1">
    <citation type="journal article" date="2015" name="Nature">
        <title>Complex archaea that bridge the gap between prokaryotes and eukaryotes.</title>
        <authorList>
            <person name="Spang A."/>
            <person name="Saw J.H."/>
            <person name="Jorgensen S.L."/>
            <person name="Zaremba-Niedzwiedzka K."/>
            <person name="Martijn J."/>
            <person name="Lind A.E."/>
            <person name="van Eijk R."/>
            <person name="Schleper C."/>
            <person name="Guy L."/>
            <person name="Ettema T.J."/>
        </authorList>
    </citation>
    <scope>NUCLEOTIDE SEQUENCE</scope>
</reference>
<accession>A0A0F9MZE4</accession>
<dbReference type="EMBL" id="LAZR01007934">
    <property type="protein sequence ID" value="KKM81965.1"/>
    <property type="molecule type" value="Genomic_DNA"/>
</dbReference>
<protein>
    <submittedName>
        <fullName evidence="1">Uncharacterized protein</fullName>
    </submittedName>
</protein>
<comment type="caution">
    <text evidence="1">The sequence shown here is derived from an EMBL/GenBank/DDBJ whole genome shotgun (WGS) entry which is preliminary data.</text>
</comment>